<dbReference type="OrthoDB" id="8720143at2"/>
<evidence type="ECO:0000256" key="3">
    <source>
        <dbReference type="ARBA" id="ARBA00023125"/>
    </source>
</evidence>
<dbReference type="GO" id="GO:0003700">
    <property type="term" value="F:DNA-binding transcription factor activity"/>
    <property type="evidence" value="ECO:0007669"/>
    <property type="project" value="InterPro"/>
</dbReference>
<evidence type="ECO:0000259" key="5">
    <source>
        <dbReference type="PROSITE" id="PS50931"/>
    </source>
</evidence>
<evidence type="ECO:0000256" key="4">
    <source>
        <dbReference type="ARBA" id="ARBA00023163"/>
    </source>
</evidence>
<accession>A0A545U998</accession>
<comment type="caution">
    <text evidence="6">The sequence shown here is derived from an EMBL/GenBank/DDBJ whole genome shotgun (WGS) entry which is preliminary data.</text>
</comment>
<keyword evidence="2" id="KW-0805">Transcription regulation</keyword>
<dbReference type="Gene3D" id="3.40.190.10">
    <property type="entry name" value="Periplasmic binding protein-like II"/>
    <property type="match status" value="2"/>
</dbReference>
<comment type="similarity">
    <text evidence="1">Belongs to the LysR transcriptional regulatory family.</text>
</comment>
<organism evidence="6 7">
    <name type="scientific">Exilibacterium tricleocarpae</name>
    <dbReference type="NCBI Taxonomy" id="2591008"/>
    <lineage>
        <taxon>Bacteria</taxon>
        <taxon>Pseudomonadati</taxon>
        <taxon>Pseudomonadota</taxon>
        <taxon>Gammaproteobacteria</taxon>
        <taxon>Cellvibrionales</taxon>
        <taxon>Cellvibrionaceae</taxon>
        <taxon>Exilibacterium</taxon>
    </lineage>
</organism>
<dbReference type="AlphaFoldDB" id="A0A545U998"/>
<keyword evidence="4" id="KW-0804">Transcription</keyword>
<reference evidence="6 7" key="1">
    <citation type="submission" date="2019-06" db="EMBL/GenBank/DDBJ databases">
        <title>Whole genome sequence for Cellvibrionaceae sp. R142.</title>
        <authorList>
            <person name="Wang G."/>
        </authorList>
    </citation>
    <scope>NUCLEOTIDE SEQUENCE [LARGE SCALE GENOMIC DNA]</scope>
    <source>
        <strain evidence="6 7">R142</strain>
    </source>
</reference>
<keyword evidence="3" id="KW-0238">DNA-binding</keyword>
<feature type="domain" description="HTH lysR-type" evidence="5">
    <location>
        <begin position="6"/>
        <end position="63"/>
    </location>
</feature>
<dbReference type="InterPro" id="IPR037402">
    <property type="entry name" value="YidZ_PBP2"/>
</dbReference>
<gene>
    <name evidence="6" type="ORF">FKG94_00330</name>
</gene>
<dbReference type="CDD" id="cd08417">
    <property type="entry name" value="PBP2_Nitroaromatics_like"/>
    <property type="match status" value="1"/>
</dbReference>
<name>A0A545U998_9GAMM</name>
<dbReference type="InterPro" id="IPR036390">
    <property type="entry name" value="WH_DNA-bd_sf"/>
</dbReference>
<dbReference type="PANTHER" id="PTHR30118">
    <property type="entry name" value="HTH-TYPE TRANSCRIPTIONAL REGULATOR LEUO-RELATED"/>
    <property type="match status" value="1"/>
</dbReference>
<evidence type="ECO:0000313" key="6">
    <source>
        <dbReference type="EMBL" id="TQV86041.1"/>
    </source>
</evidence>
<proteinExistence type="inferred from homology"/>
<dbReference type="PRINTS" id="PR00039">
    <property type="entry name" value="HTHLYSR"/>
</dbReference>
<protein>
    <submittedName>
        <fullName evidence="6">LysR family transcriptional regulator</fullName>
    </submittedName>
</protein>
<dbReference type="InterPro" id="IPR000847">
    <property type="entry name" value="LysR_HTH_N"/>
</dbReference>
<evidence type="ECO:0000256" key="2">
    <source>
        <dbReference type="ARBA" id="ARBA00023015"/>
    </source>
</evidence>
<dbReference type="InterPro" id="IPR050389">
    <property type="entry name" value="LysR-type_TF"/>
</dbReference>
<dbReference type="GO" id="GO:0003677">
    <property type="term" value="F:DNA binding"/>
    <property type="evidence" value="ECO:0007669"/>
    <property type="project" value="UniProtKB-KW"/>
</dbReference>
<evidence type="ECO:0000256" key="1">
    <source>
        <dbReference type="ARBA" id="ARBA00009437"/>
    </source>
</evidence>
<dbReference type="PANTHER" id="PTHR30118:SF15">
    <property type="entry name" value="TRANSCRIPTIONAL REGULATORY PROTEIN"/>
    <property type="match status" value="1"/>
</dbReference>
<dbReference type="Pfam" id="PF03466">
    <property type="entry name" value="LysR_substrate"/>
    <property type="match status" value="1"/>
</dbReference>
<sequence>MRLSQVDLNLFVVFDAIYTERNLTRAAEVLCITQPAVSNALNRLRKTLNDQLFVRTPQGMMPTPVAENIVGRVREALQLLGASVHEGGKFEPQQAEKEFRFSMNDLAEALMLPPLLEHVQQAAPGITLSSYQVAREEVAKELASGAVDFVVDVPLANATDLCHAPLSQEEYVCLVRADHPEVAEALTLEQYLALGHVHISSRRKGIGHVDMALNKIGKRRDIHLRLQHYMIAPRIVQRTNLAWTAPRALGQILDLKAVELPFELQTMEWHLYWHKSADGDQANRWMRDIFPRVLAQTY</sequence>
<dbReference type="InterPro" id="IPR005119">
    <property type="entry name" value="LysR_subst-bd"/>
</dbReference>
<dbReference type="SUPFAM" id="SSF53850">
    <property type="entry name" value="Periplasmic binding protein-like II"/>
    <property type="match status" value="1"/>
</dbReference>
<evidence type="ECO:0000313" key="7">
    <source>
        <dbReference type="Proteomes" id="UP000319732"/>
    </source>
</evidence>
<dbReference type="Gene3D" id="1.10.10.10">
    <property type="entry name" value="Winged helix-like DNA-binding domain superfamily/Winged helix DNA-binding domain"/>
    <property type="match status" value="1"/>
</dbReference>
<dbReference type="InterPro" id="IPR036388">
    <property type="entry name" value="WH-like_DNA-bd_sf"/>
</dbReference>
<dbReference type="Proteomes" id="UP000319732">
    <property type="component" value="Unassembled WGS sequence"/>
</dbReference>
<dbReference type="EMBL" id="VHSG01000002">
    <property type="protein sequence ID" value="TQV86041.1"/>
    <property type="molecule type" value="Genomic_DNA"/>
</dbReference>
<keyword evidence="7" id="KW-1185">Reference proteome</keyword>
<dbReference type="SUPFAM" id="SSF46785">
    <property type="entry name" value="Winged helix' DNA-binding domain"/>
    <property type="match status" value="1"/>
</dbReference>
<dbReference type="PROSITE" id="PS50931">
    <property type="entry name" value="HTH_LYSR"/>
    <property type="match status" value="1"/>
</dbReference>
<dbReference type="Pfam" id="PF00126">
    <property type="entry name" value="HTH_1"/>
    <property type="match status" value="1"/>
</dbReference>
<dbReference type="RefSeq" id="WP_142902193.1">
    <property type="nucleotide sequence ID" value="NZ_ML660087.1"/>
</dbReference>